<evidence type="ECO:0000256" key="2">
    <source>
        <dbReference type="ARBA" id="ARBA00005369"/>
    </source>
</evidence>
<gene>
    <name evidence="12" type="ORF">G443_003181</name>
</gene>
<dbReference type="SUPFAM" id="SSF53335">
    <property type="entry name" value="S-adenosyl-L-methionine-dependent methyltransferases"/>
    <property type="match status" value="1"/>
</dbReference>
<dbReference type="InterPro" id="IPR000682">
    <property type="entry name" value="PCMT"/>
</dbReference>
<reference evidence="12 13" key="1">
    <citation type="submission" date="2013-07" db="EMBL/GenBank/DDBJ databases">
        <authorList>
            <consortium name="DOE Joint Genome Institute"/>
            <person name="Reeve W."/>
            <person name="Huntemann M."/>
            <person name="Han J."/>
            <person name="Chen A."/>
            <person name="Kyrpides N."/>
            <person name="Mavromatis K."/>
            <person name="Markowitz V."/>
            <person name="Palaniappan K."/>
            <person name="Ivanova N."/>
            <person name="Schaumberg A."/>
            <person name="Pati A."/>
            <person name="Liolios K."/>
            <person name="Nordberg H.P."/>
            <person name="Cantor M.N."/>
            <person name="Hua S.X."/>
            <person name="Woyke T."/>
        </authorList>
    </citation>
    <scope>NUCLEOTIDE SEQUENCE [LARGE SCALE GENOMIC DNA]</scope>
    <source>
        <strain evidence="12 13">DSM 43889</strain>
    </source>
</reference>
<evidence type="ECO:0000256" key="3">
    <source>
        <dbReference type="ARBA" id="ARBA00011890"/>
    </source>
</evidence>
<name>A0ABT1JL65_ACTCY</name>
<dbReference type="PANTHER" id="PTHR11579">
    <property type="entry name" value="PROTEIN-L-ISOASPARTATE O-METHYLTRANSFERASE"/>
    <property type="match status" value="1"/>
</dbReference>
<comment type="caution">
    <text evidence="12">The sequence shown here is derived from an EMBL/GenBank/DDBJ whole genome shotgun (WGS) entry which is preliminary data.</text>
</comment>
<protein>
    <recommendedName>
        <fullName evidence="4">Protein-L-isoaspartate O-methyltransferase</fullName>
        <ecNumber evidence="3">2.1.1.77</ecNumber>
    </recommendedName>
    <alternativeName>
        <fullName evidence="11">L-isoaspartyl protein carboxyl methyltransferase</fullName>
    </alternativeName>
    <alternativeName>
        <fullName evidence="9">Protein L-isoaspartyl methyltransferase</fullName>
    </alternativeName>
    <alternativeName>
        <fullName evidence="10">Protein-beta-aspartate methyltransferase</fullName>
    </alternativeName>
</protein>
<organism evidence="12 13">
    <name type="scientific">Actinoalloteichus caeruleus DSM 43889</name>
    <dbReference type="NCBI Taxonomy" id="1120930"/>
    <lineage>
        <taxon>Bacteria</taxon>
        <taxon>Bacillati</taxon>
        <taxon>Actinomycetota</taxon>
        <taxon>Actinomycetes</taxon>
        <taxon>Pseudonocardiales</taxon>
        <taxon>Pseudonocardiaceae</taxon>
        <taxon>Actinoalloteichus</taxon>
        <taxon>Actinoalloteichus cyanogriseus</taxon>
    </lineage>
</organism>
<sequence length="378" mass="40948">MTRTERLAAELAEHGLLCSAWRSAFTSVRREWFVPPRIWIDDGAGRRRPVDREADPAAWYDAVYTNSPVLTQFDDGNTVWPDSTGRHCTSSTSRPDLLLRVLEALDVQEGNRVLEIGTGTGYGTALLAARLGSENVVSVEVDRVLAGVARVSLAEHGFSVRVVCGDGAAGDPGGAPFDRVVSTAAVRLGGFPWTWVAQTRTGGTVVAPVRSEFAGAAALVRFDVTGDDRAVGRVLGVVDALPLRQHRPAVVSPSVLTGLTGGRFSRTGLEPWRVAGTWEARWAVGVRVPGCGWRHAPPRDRGAPHTLLLVDAVTRSWARVRYDGRPGTSEVRQDGPRDLWNEVEAAYREWVALGRPGPDRYLVTVTPSEQSAAVRLVH</sequence>
<evidence type="ECO:0000256" key="9">
    <source>
        <dbReference type="ARBA" id="ARBA00030757"/>
    </source>
</evidence>
<dbReference type="Proteomes" id="UP000791080">
    <property type="component" value="Unassembled WGS sequence"/>
</dbReference>
<evidence type="ECO:0000256" key="7">
    <source>
        <dbReference type="ARBA" id="ARBA00022679"/>
    </source>
</evidence>
<evidence type="ECO:0000256" key="4">
    <source>
        <dbReference type="ARBA" id="ARBA00013346"/>
    </source>
</evidence>
<keyword evidence="6" id="KW-0489">Methyltransferase</keyword>
<comment type="similarity">
    <text evidence="2">Belongs to the methyltransferase superfamily. L-isoaspartyl/D-aspartyl protein methyltransferase family.</text>
</comment>
<evidence type="ECO:0000256" key="5">
    <source>
        <dbReference type="ARBA" id="ARBA00022490"/>
    </source>
</evidence>
<evidence type="ECO:0000256" key="10">
    <source>
        <dbReference type="ARBA" id="ARBA00031323"/>
    </source>
</evidence>
<dbReference type="Pfam" id="PF01135">
    <property type="entry name" value="PCMT"/>
    <property type="match status" value="1"/>
</dbReference>
<evidence type="ECO:0000256" key="6">
    <source>
        <dbReference type="ARBA" id="ARBA00022603"/>
    </source>
</evidence>
<keyword evidence="7" id="KW-0808">Transferase</keyword>
<keyword evidence="8" id="KW-0949">S-adenosyl-L-methionine</keyword>
<comment type="subcellular location">
    <subcellularLocation>
        <location evidence="1">Cytoplasm</location>
    </subcellularLocation>
</comment>
<dbReference type="InterPro" id="IPR029063">
    <property type="entry name" value="SAM-dependent_MTases_sf"/>
</dbReference>
<reference evidence="12 13" key="2">
    <citation type="submission" date="2022-06" db="EMBL/GenBank/DDBJ databases">
        <title>Genomic Encyclopedia of Type Strains, Phase I: the one thousand microbial genomes (KMG-I) project.</title>
        <authorList>
            <person name="Kyrpides N."/>
        </authorList>
    </citation>
    <scope>NUCLEOTIDE SEQUENCE [LARGE SCALE GENOMIC DNA]</scope>
    <source>
        <strain evidence="12 13">DSM 43889</strain>
    </source>
</reference>
<dbReference type="CDD" id="cd02440">
    <property type="entry name" value="AdoMet_MTases"/>
    <property type="match status" value="1"/>
</dbReference>
<dbReference type="Gene3D" id="3.40.50.150">
    <property type="entry name" value="Vaccinia Virus protein VP39"/>
    <property type="match status" value="1"/>
</dbReference>
<dbReference type="RefSeq" id="WP_051313535.1">
    <property type="nucleotide sequence ID" value="NZ_AUBJ02000001.1"/>
</dbReference>
<evidence type="ECO:0000256" key="1">
    <source>
        <dbReference type="ARBA" id="ARBA00004496"/>
    </source>
</evidence>
<accession>A0ABT1JL65</accession>
<evidence type="ECO:0000313" key="12">
    <source>
        <dbReference type="EMBL" id="MCP2332911.1"/>
    </source>
</evidence>
<evidence type="ECO:0000313" key="13">
    <source>
        <dbReference type="Proteomes" id="UP000791080"/>
    </source>
</evidence>
<keyword evidence="5" id="KW-0963">Cytoplasm</keyword>
<dbReference type="PANTHER" id="PTHR11579:SF0">
    <property type="entry name" value="PROTEIN-L-ISOASPARTATE(D-ASPARTATE) O-METHYLTRANSFERASE"/>
    <property type="match status" value="1"/>
</dbReference>
<dbReference type="EC" id="2.1.1.77" evidence="3"/>
<dbReference type="EMBL" id="AUBJ02000001">
    <property type="protein sequence ID" value="MCP2332911.1"/>
    <property type="molecule type" value="Genomic_DNA"/>
</dbReference>
<evidence type="ECO:0000256" key="11">
    <source>
        <dbReference type="ARBA" id="ARBA00031350"/>
    </source>
</evidence>
<proteinExistence type="inferred from homology"/>
<evidence type="ECO:0000256" key="8">
    <source>
        <dbReference type="ARBA" id="ARBA00022691"/>
    </source>
</evidence>
<keyword evidence="13" id="KW-1185">Reference proteome</keyword>